<feature type="domain" description="DUF7707" evidence="2">
    <location>
        <begin position="22"/>
        <end position="113"/>
    </location>
</feature>
<dbReference type="Pfam" id="PF24808">
    <property type="entry name" value="DUF7707"/>
    <property type="match status" value="1"/>
</dbReference>
<protein>
    <recommendedName>
        <fullName evidence="2">DUF7707 domain-containing protein</fullName>
    </recommendedName>
</protein>
<keyword evidence="1" id="KW-0732">Signal</keyword>
<evidence type="ECO:0000313" key="4">
    <source>
        <dbReference type="Proteomes" id="UP000245383"/>
    </source>
</evidence>
<organism evidence="3 4">
    <name type="scientific">Smittium simulii</name>
    <dbReference type="NCBI Taxonomy" id="133385"/>
    <lineage>
        <taxon>Eukaryota</taxon>
        <taxon>Fungi</taxon>
        <taxon>Fungi incertae sedis</taxon>
        <taxon>Zoopagomycota</taxon>
        <taxon>Kickxellomycotina</taxon>
        <taxon>Harpellomycetes</taxon>
        <taxon>Harpellales</taxon>
        <taxon>Legeriomycetaceae</taxon>
        <taxon>Smittium</taxon>
    </lineage>
</organism>
<dbReference type="Proteomes" id="UP000245383">
    <property type="component" value="Unassembled WGS sequence"/>
</dbReference>
<feature type="signal peptide" evidence="1">
    <location>
        <begin position="1"/>
        <end position="19"/>
    </location>
</feature>
<keyword evidence="4" id="KW-1185">Reference proteome</keyword>
<reference evidence="3 4" key="1">
    <citation type="journal article" date="2018" name="MBio">
        <title>Comparative Genomics Reveals the Core Gene Toolbox for the Fungus-Insect Symbiosis.</title>
        <authorList>
            <person name="Wang Y."/>
            <person name="Stata M."/>
            <person name="Wang W."/>
            <person name="Stajich J.E."/>
            <person name="White M.M."/>
            <person name="Moncalvo J.M."/>
        </authorList>
    </citation>
    <scope>NUCLEOTIDE SEQUENCE [LARGE SCALE GENOMIC DNA]</scope>
    <source>
        <strain evidence="3 4">SWE-8-4</strain>
    </source>
</reference>
<accession>A0A2T9Y7L0</accession>
<name>A0A2T9Y7L0_9FUNG</name>
<comment type="caution">
    <text evidence="3">The sequence shown here is derived from an EMBL/GenBank/DDBJ whole genome shotgun (WGS) entry which is preliminary data.</text>
</comment>
<dbReference type="EMBL" id="MBFR01000394">
    <property type="protein sequence ID" value="PVU88322.1"/>
    <property type="molecule type" value="Genomic_DNA"/>
</dbReference>
<evidence type="ECO:0000256" key="1">
    <source>
        <dbReference type="SAM" id="SignalP"/>
    </source>
</evidence>
<proteinExistence type="predicted"/>
<evidence type="ECO:0000259" key="2">
    <source>
        <dbReference type="Pfam" id="PF24808"/>
    </source>
</evidence>
<dbReference type="OrthoDB" id="1708823at2759"/>
<sequence>MGLRSVVALAVFLLAQVFGEKWDITSIPIAERNGLCEAQISTCINDCGGKPLAPRAFCNPETMGWGCGCKNKSPSTDPWSWPLTQRDCLGNFNKCKDDCNTETSKRQECFVQCSNVWKCSTADAPISYLVVQEPNDIPAYYGPEVTYAGNIPGTKTKATIQNDRIGDISSEDYRKGGGAKGAAAVGSNKSGKKSSAATISMFTSDSYIIYSAAAMFAIANLNYANPL</sequence>
<feature type="chain" id="PRO_5015732207" description="DUF7707 domain-containing protein" evidence="1">
    <location>
        <begin position="20"/>
        <end position="227"/>
    </location>
</feature>
<dbReference type="AlphaFoldDB" id="A0A2T9Y7L0"/>
<dbReference type="InterPro" id="IPR056124">
    <property type="entry name" value="DUF7707"/>
</dbReference>
<evidence type="ECO:0000313" key="3">
    <source>
        <dbReference type="EMBL" id="PVU88322.1"/>
    </source>
</evidence>
<gene>
    <name evidence="3" type="ORF">BB561_005914</name>
</gene>